<organism evidence="1 2">
    <name type="scientific">Oryzihumus leptocrescens</name>
    <dbReference type="NCBI Taxonomy" id="297536"/>
    <lineage>
        <taxon>Bacteria</taxon>
        <taxon>Bacillati</taxon>
        <taxon>Actinomycetota</taxon>
        <taxon>Actinomycetes</taxon>
        <taxon>Micrococcales</taxon>
        <taxon>Intrasporangiaceae</taxon>
        <taxon>Oryzihumus</taxon>
    </lineage>
</organism>
<dbReference type="InterPro" id="IPR000801">
    <property type="entry name" value="Esterase-like"/>
</dbReference>
<comment type="caution">
    <text evidence="1">The sequence shown here is derived from an EMBL/GenBank/DDBJ whole genome shotgun (WGS) entry which is preliminary data.</text>
</comment>
<dbReference type="InterPro" id="IPR029058">
    <property type="entry name" value="AB_hydrolase_fold"/>
</dbReference>
<evidence type="ECO:0000313" key="2">
    <source>
        <dbReference type="Proteomes" id="UP000319514"/>
    </source>
</evidence>
<dbReference type="Gene3D" id="3.40.50.1820">
    <property type="entry name" value="alpha/beta hydrolase"/>
    <property type="match status" value="1"/>
</dbReference>
<dbReference type="InterPro" id="IPR050583">
    <property type="entry name" value="Mycobacterial_A85_antigen"/>
</dbReference>
<dbReference type="EMBL" id="VFOQ01000001">
    <property type="protein sequence ID" value="TQL61276.1"/>
    <property type="molecule type" value="Genomic_DNA"/>
</dbReference>
<dbReference type="Proteomes" id="UP000319514">
    <property type="component" value="Unassembled WGS sequence"/>
</dbReference>
<dbReference type="AlphaFoldDB" id="A0A542ZLP1"/>
<keyword evidence="2" id="KW-1185">Reference proteome</keyword>
<protein>
    <submittedName>
        <fullName evidence="1">Enterochelin esterase family protein</fullName>
    </submittedName>
</protein>
<gene>
    <name evidence="1" type="ORF">FB474_2684</name>
</gene>
<evidence type="ECO:0000313" key="1">
    <source>
        <dbReference type="EMBL" id="TQL61276.1"/>
    </source>
</evidence>
<dbReference type="SUPFAM" id="SSF53474">
    <property type="entry name" value="alpha/beta-Hydrolases"/>
    <property type="match status" value="1"/>
</dbReference>
<accession>A0A542ZLP1</accession>
<reference evidence="1 2" key="1">
    <citation type="submission" date="2019-06" db="EMBL/GenBank/DDBJ databases">
        <title>Sequencing the genomes of 1000 actinobacteria strains.</title>
        <authorList>
            <person name="Klenk H.-P."/>
        </authorList>
    </citation>
    <scope>NUCLEOTIDE SEQUENCE [LARGE SCALE GENOMIC DNA]</scope>
    <source>
        <strain evidence="1 2">DSM 18082</strain>
    </source>
</reference>
<dbReference type="PANTHER" id="PTHR48098:SF3">
    <property type="entry name" value="IRON(III) ENTEROBACTIN ESTERASE"/>
    <property type="match status" value="1"/>
</dbReference>
<dbReference type="PANTHER" id="PTHR48098">
    <property type="entry name" value="ENTEROCHELIN ESTERASE-RELATED"/>
    <property type="match status" value="1"/>
</dbReference>
<dbReference type="Pfam" id="PF00756">
    <property type="entry name" value="Esterase"/>
    <property type="match status" value="1"/>
</dbReference>
<dbReference type="OrthoDB" id="9775130at2"/>
<dbReference type="RefSeq" id="WP_141789084.1">
    <property type="nucleotide sequence ID" value="NZ_BAAAKX010000001.1"/>
</dbReference>
<sequence length="356" mass="38878">MTPAARRAADPPKVLDRWIRFRLPDPEHRLSAVRLDVDSVLPARTRDLVRRDGRWELRLPRPDLQRLEYTFTVTGPDGVATQTDPANPARVESAFGARSVVELPGYLPPAWLARDGVPGRFDAFEVSGETADPVPVTVWSPADAGDAEPLPLLAVQDGPEYDQLAALTRFCAVQVADAVLPRHRVALLQPVQRSPWYSGSPRYLRTLTGPVLTTLARRYAVSAPVALMGASLGGLTSLLAALRAPAVGAVFAQSGSFFQAELDGMEQDFPWFPRIVDQVRAVLGTRHTDHPLVVGLTCGALEENAPNNRAMAAALARAGHTVRHAEVPDLHNYTAWRDALDPHLTDVLRDCWISRG</sequence>
<proteinExistence type="predicted"/>
<name>A0A542ZLP1_9MICO</name>